<accession>A0A4P9XMU3</accession>
<evidence type="ECO:0000256" key="1">
    <source>
        <dbReference type="SAM" id="Phobius"/>
    </source>
</evidence>
<keyword evidence="1" id="KW-0472">Membrane</keyword>
<proteinExistence type="predicted"/>
<feature type="transmembrane region" description="Helical" evidence="1">
    <location>
        <begin position="178"/>
        <end position="199"/>
    </location>
</feature>
<name>A0A4P9XMU3_9FUNG</name>
<organism evidence="2 3">
    <name type="scientific">Thamnocephalis sphaerospora</name>
    <dbReference type="NCBI Taxonomy" id="78915"/>
    <lineage>
        <taxon>Eukaryota</taxon>
        <taxon>Fungi</taxon>
        <taxon>Fungi incertae sedis</taxon>
        <taxon>Zoopagomycota</taxon>
        <taxon>Zoopagomycotina</taxon>
        <taxon>Zoopagomycetes</taxon>
        <taxon>Zoopagales</taxon>
        <taxon>Sigmoideomycetaceae</taxon>
        <taxon>Thamnocephalis</taxon>
    </lineage>
</organism>
<gene>
    <name evidence="2" type="ORF">THASP1DRAFT_30942</name>
</gene>
<keyword evidence="1" id="KW-1133">Transmembrane helix</keyword>
<feature type="transmembrane region" description="Helical" evidence="1">
    <location>
        <begin position="219"/>
        <end position="241"/>
    </location>
</feature>
<keyword evidence="1" id="KW-0812">Transmembrane</keyword>
<dbReference type="Proteomes" id="UP000271241">
    <property type="component" value="Unassembled WGS sequence"/>
</dbReference>
<feature type="transmembrane region" description="Helical" evidence="1">
    <location>
        <begin position="90"/>
        <end position="111"/>
    </location>
</feature>
<feature type="transmembrane region" description="Helical" evidence="1">
    <location>
        <begin position="247"/>
        <end position="264"/>
    </location>
</feature>
<evidence type="ECO:0000313" key="2">
    <source>
        <dbReference type="EMBL" id="RKP07238.1"/>
    </source>
</evidence>
<keyword evidence="3" id="KW-1185">Reference proteome</keyword>
<reference evidence="3" key="1">
    <citation type="journal article" date="2018" name="Nat. Microbiol.">
        <title>Leveraging single-cell genomics to expand the fungal tree of life.</title>
        <authorList>
            <person name="Ahrendt S.R."/>
            <person name="Quandt C.A."/>
            <person name="Ciobanu D."/>
            <person name="Clum A."/>
            <person name="Salamov A."/>
            <person name="Andreopoulos B."/>
            <person name="Cheng J.F."/>
            <person name="Woyke T."/>
            <person name="Pelin A."/>
            <person name="Henrissat B."/>
            <person name="Reynolds N.K."/>
            <person name="Benny G.L."/>
            <person name="Smith M.E."/>
            <person name="James T.Y."/>
            <person name="Grigoriev I.V."/>
        </authorList>
    </citation>
    <scope>NUCLEOTIDE SEQUENCE [LARGE SCALE GENOMIC DNA]</scope>
    <source>
        <strain evidence="3">RSA 1356</strain>
    </source>
</reference>
<protein>
    <submittedName>
        <fullName evidence="2">Uncharacterized protein</fullName>
    </submittedName>
</protein>
<sequence>MSEEVVYSRHALHAASGWLNGYEYLLYGEYSPAVLQLVVNPRGSAEWWQVARLQTRGIYAQFVMSCAATWVFVRNARIAIRYLRHNTCDTLAWCVAIQAFVGCIFGFYFAYGFLLPSGPSCRACIDFTIVGLATSATCINVILLRKAYAAHGSKLIHLSDHDHAKRWLRRPLPSLFPWMKLALEVPANLVFSAAFLAVVARQYRRSRSECWLYLEREGIAIMCLVVGSSLICAICAVLELLGDWSDMFWVGDWVVSSLLLVYHVDTVRRDIRRSLQPLSSGMYTK</sequence>
<dbReference type="AlphaFoldDB" id="A0A4P9XMU3"/>
<dbReference type="EMBL" id="KZ992746">
    <property type="protein sequence ID" value="RKP07238.1"/>
    <property type="molecule type" value="Genomic_DNA"/>
</dbReference>
<evidence type="ECO:0000313" key="3">
    <source>
        <dbReference type="Proteomes" id="UP000271241"/>
    </source>
</evidence>